<feature type="binding site" evidence="13">
    <location>
        <position position="81"/>
    </location>
    <ligand>
        <name>substrate</name>
    </ligand>
</feature>
<dbReference type="EC" id="2.7.2.4" evidence="14"/>
<dbReference type="eggNOG" id="COG0527">
    <property type="taxonomic scope" value="Bacteria"/>
</dbReference>
<keyword evidence="5 15" id="KW-0028">Amino-acid biosynthesis</keyword>
<dbReference type="AlphaFoldDB" id="S0EX31"/>
<comment type="catalytic activity">
    <reaction evidence="12 14">
        <text>L-aspartate + ATP = 4-phospho-L-aspartate + ADP</text>
        <dbReference type="Rhea" id="RHEA:23776"/>
        <dbReference type="ChEBI" id="CHEBI:29991"/>
        <dbReference type="ChEBI" id="CHEBI:30616"/>
        <dbReference type="ChEBI" id="CHEBI:57535"/>
        <dbReference type="ChEBI" id="CHEBI:456216"/>
        <dbReference type="EC" id="2.7.2.4"/>
    </reaction>
</comment>
<dbReference type="RefSeq" id="WP_016481905.1">
    <property type="nucleotide sequence ID" value="NC_021487.1"/>
</dbReference>
<dbReference type="InParanoid" id="S0EX31"/>
<dbReference type="Gene3D" id="3.40.1160.10">
    <property type="entry name" value="Acetylglutamate kinase-like"/>
    <property type="match status" value="1"/>
</dbReference>
<evidence type="ECO:0000256" key="6">
    <source>
        <dbReference type="ARBA" id="ARBA00022679"/>
    </source>
</evidence>
<feature type="domain" description="Aspartate/glutamate/uridylate kinase" evidence="16">
    <location>
        <begin position="2"/>
        <end position="243"/>
    </location>
</feature>
<feature type="binding site" evidence="13">
    <location>
        <begin position="222"/>
        <end position="223"/>
    </location>
    <ligand>
        <name>ATP</name>
        <dbReference type="ChEBI" id="CHEBI:30616"/>
    </ligand>
</feature>
<evidence type="ECO:0000313" key="18">
    <source>
        <dbReference type="EMBL" id="CCW34343.1"/>
    </source>
</evidence>
<evidence type="ECO:0000259" key="16">
    <source>
        <dbReference type="Pfam" id="PF00696"/>
    </source>
</evidence>
<keyword evidence="7 13" id="KW-0547">Nucleotide-binding</keyword>
<keyword evidence="8 14" id="KW-0418">Kinase</keyword>
<dbReference type="OrthoDB" id="9799110at2"/>
<evidence type="ECO:0000256" key="10">
    <source>
        <dbReference type="ARBA" id="ARBA00022915"/>
    </source>
</evidence>
<feature type="binding site" evidence="13">
    <location>
        <position position="52"/>
    </location>
    <ligand>
        <name>substrate</name>
    </ligand>
</feature>
<evidence type="ECO:0000256" key="11">
    <source>
        <dbReference type="ARBA" id="ARBA00023154"/>
    </source>
</evidence>
<comment type="pathway">
    <text evidence="1 15">Amino-acid biosynthesis; L-lysine biosynthesis via DAP pathway; (S)-tetrahydrodipicolinate from L-aspartate: step 1/4.</text>
</comment>
<dbReference type="Proteomes" id="UP000014227">
    <property type="component" value="Chromosome I"/>
</dbReference>
<dbReference type="InterPro" id="IPR005260">
    <property type="entry name" value="Asp_kin_monofn"/>
</dbReference>
<dbReference type="SUPFAM" id="SSF53633">
    <property type="entry name" value="Carbamate kinase-like"/>
    <property type="match status" value="1"/>
</dbReference>
<dbReference type="PANTHER" id="PTHR21499:SF3">
    <property type="entry name" value="ASPARTOKINASE"/>
    <property type="match status" value="1"/>
</dbReference>
<dbReference type="UniPathway" id="UPA00051">
    <property type="reaction ID" value="UER00462"/>
</dbReference>
<evidence type="ECO:0000256" key="5">
    <source>
        <dbReference type="ARBA" id="ARBA00022605"/>
    </source>
</evidence>
<evidence type="ECO:0000256" key="3">
    <source>
        <dbReference type="ARBA" id="ARBA00005139"/>
    </source>
</evidence>
<dbReference type="UniPathway" id="UPA00050">
    <property type="reaction ID" value="UER00461"/>
</dbReference>
<feature type="binding site" evidence="13">
    <location>
        <begin position="7"/>
        <end position="10"/>
    </location>
    <ligand>
        <name>ATP</name>
        <dbReference type="ChEBI" id="CHEBI:30616"/>
    </ligand>
</feature>
<evidence type="ECO:0000256" key="2">
    <source>
        <dbReference type="ARBA" id="ARBA00004986"/>
    </source>
</evidence>
<keyword evidence="19" id="KW-1185">Reference proteome</keyword>
<evidence type="ECO:0000256" key="7">
    <source>
        <dbReference type="ARBA" id="ARBA00022741"/>
    </source>
</evidence>
<evidence type="ECO:0000256" key="13">
    <source>
        <dbReference type="PIRSR" id="PIRSR000726-1"/>
    </source>
</evidence>
<dbReference type="KEGG" id="ccz:CCALI_00510"/>
<proteinExistence type="inferred from homology"/>
<gene>
    <name evidence="18" type="ORF">CCALI_00510</name>
</gene>
<feature type="domain" description="CASTOR ACT" evidence="17">
    <location>
        <begin position="389"/>
        <end position="451"/>
    </location>
</feature>
<dbReference type="GO" id="GO:0004072">
    <property type="term" value="F:aspartate kinase activity"/>
    <property type="evidence" value="ECO:0007669"/>
    <property type="project" value="UniProtKB-EC"/>
</dbReference>
<dbReference type="PIRSF" id="PIRSF000726">
    <property type="entry name" value="Asp_kin"/>
    <property type="match status" value="1"/>
</dbReference>
<dbReference type="FunCoup" id="S0EX31">
    <property type="interactions" value="238"/>
</dbReference>
<dbReference type="HOGENOM" id="CLU_009116_3_2_0"/>
<sequence>MKILVQKFGGTSVDTKEHREMAVRKVIKAREAGYYPVVVVSAIGRAGAPYATDTLVQFLKSIDPQVPPAPRELDMIMACGEIISTVVFAHTLQTFGYKSIALSGGQAGIITDPQFGDARIREIRPQYILRLLEQGYIPVVCGFQGTTEPEDTHEHGAITTLGRGGSDTTASALGAALGAEAVEIYTDVDGVKTADPDIVPTARTLDVCSYEEVAEIAHQGAKVVHPRAAEIAMDYNIPLWVKSTFSDAPGTRIVGRQASEATYPRITGITHTGKIVYIRLEIGETEYKPLIEREVYRMMARAGVSIYLVTFSNRSLSFAVERKVYPIARDLLDGMVVPITFEQPDETGRLAAFYIFKFSEGLDLAYSVQRPLLRPLEQHVHVIDVNASVIESCTMVSVITSGHRTMPGVMARIYALLTNAGIAVYQTADSDMSVSCLIPESEVERAVRLLHAELCEQTPKPIEALS</sequence>
<dbReference type="PROSITE" id="PS00324">
    <property type="entry name" value="ASPARTOKINASE"/>
    <property type="match status" value="1"/>
</dbReference>
<keyword evidence="6 14" id="KW-0808">Transferase</keyword>
<reference evidence="19" key="1">
    <citation type="submission" date="2013-03" db="EMBL/GenBank/DDBJ databases">
        <title>Genome sequence of Chthonomonas calidirosea, the first sequenced genome from the Armatimonadetes phylum (formally candidate division OP10).</title>
        <authorList>
            <person name="Lee K.C.Y."/>
            <person name="Morgan X.C."/>
            <person name="Dunfield P.F."/>
            <person name="Tamas I."/>
            <person name="Houghton K.M."/>
            <person name="Vyssotski M."/>
            <person name="Ryan J.L.J."/>
            <person name="Lagutin K."/>
            <person name="McDonald I.R."/>
            <person name="Stott M.B."/>
        </authorList>
    </citation>
    <scope>NUCLEOTIDE SEQUENCE [LARGE SCALE GENOMIC DNA]</scope>
    <source>
        <strain evidence="19">DSM 23976 / ICMP 18418 / T49</strain>
    </source>
</reference>
<evidence type="ECO:0000313" key="19">
    <source>
        <dbReference type="Proteomes" id="UP000014227"/>
    </source>
</evidence>
<keyword evidence="9 13" id="KW-0067">ATP-binding</keyword>
<dbReference type="InterPro" id="IPR036393">
    <property type="entry name" value="AceGlu_kinase-like_sf"/>
</dbReference>
<evidence type="ECO:0000256" key="9">
    <source>
        <dbReference type="ARBA" id="ARBA00022840"/>
    </source>
</evidence>
<dbReference type="PANTHER" id="PTHR21499">
    <property type="entry name" value="ASPARTATE KINASE"/>
    <property type="match status" value="1"/>
</dbReference>
<evidence type="ECO:0000256" key="15">
    <source>
        <dbReference type="RuleBase" id="RU004249"/>
    </source>
</evidence>
<dbReference type="InterPro" id="IPR027795">
    <property type="entry name" value="CASTOR_ACT_dom"/>
</dbReference>
<dbReference type="InterPro" id="IPR045865">
    <property type="entry name" value="ACT-like_dom_sf"/>
</dbReference>
<dbReference type="GO" id="GO:0005829">
    <property type="term" value="C:cytosol"/>
    <property type="evidence" value="ECO:0007669"/>
    <property type="project" value="TreeGrafter"/>
</dbReference>
<dbReference type="GO" id="GO:0005524">
    <property type="term" value="F:ATP binding"/>
    <property type="evidence" value="ECO:0007669"/>
    <property type="project" value="UniProtKB-KW"/>
</dbReference>
<evidence type="ECO:0000256" key="8">
    <source>
        <dbReference type="ARBA" id="ARBA00022777"/>
    </source>
</evidence>
<evidence type="ECO:0000256" key="14">
    <source>
        <dbReference type="RuleBase" id="RU003448"/>
    </source>
</evidence>
<evidence type="ECO:0000256" key="12">
    <source>
        <dbReference type="ARBA" id="ARBA00047872"/>
    </source>
</evidence>
<evidence type="ECO:0000256" key="1">
    <source>
        <dbReference type="ARBA" id="ARBA00004766"/>
    </source>
</evidence>
<dbReference type="GO" id="GO:0009089">
    <property type="term" value="P:lysine biosynthetic process via diaminopimelate"/>
    <property type="evidence" value="ECO:0007669"/>
    <property type="project" value="UniProtKB-UniPathway"/>
</dbReference>
<dbReference type="SUPFAM" id="SSF55021">
    <property type="entry name" value="ACT-like"/>
    <property type="match status" value="2"/>
</dbReference>
<evidence type="ECO:0000256" key="4">
    <source>
        <dbReference type="ARBA" id="ARBA00010122"/>
    </source>
</evidence>
<comment type="similarity">
    <text evidence="4 14">Belongs to the aspartokinase family.</text>
</comment>
<dbReference type="NCBIfam" id="TIGR00657">
    <property type="entry name" value="asp_kinases"/>
    <property type="match status" value="1"/>
</dbReference>
<dbReference type="PATRIC" id="fig|1303518.3.peg.517"/>
<name>S0EX31_CHTCT</name>
<dbReference type="EMBL" id="HF951689">
    <property type="protein sequence ID" value="CCW34343.1"/>
    <property type="molecule type" value="Genomic_DNA"/>
</dbReference>
<comment type="pathway">
    <text evidence="3 15">Amino-acid biosynthesis; L-threonine biosynthesis; L-threonine from L-aspartate: step 1/5.</text>
</comment>
<keyword evidence="10" id="KW-0220">Diaminopimelate biosynthesis</keyword>
<feature type="binding site" evidence="13">
    <location>
        <begin position="186"/>
        <end position="187"/>
    </location>
    <ligand>
        <name>ATP</name>
        <dbReference type="ChEBI" id="CHEBI:30616"/>
    </ligand>
</feature>
<dbReference type="InterPro" id="IPR018042">
    <property type="entry name" value="Aspartate_kinase_CS"/>
</dbReference>
<dbReference type="InterPro" id="IPR001048">
    <property type="entry name" value="Asp/Glu/Uridylate_kinase"/>
</dbReference>
<dbReference type="Pfam" id="PF13840">
    <property type="entry name" value="ACT_7"/>
    <property type="match status" value="1"/>
</dbReference>
<protein>
    <recommendedName>
        <fullName evidence="14">Aspartokinase</fullName>
        <ecNumber evidence="14">2.7.2.4</ecNumber>
    </recommendedName>
</protein>
<organism evidence="18 19">
    <name type="scientific">Chthonomonas calidirosea (strain DSM 23976 / ICMP 18418 / T49)</name>
    <dbReference type="NCBI Taxonomy" id="1303518"/>
    <lineage>
        <taxon>Bacteria</taxon>
        <taxon>Bacillati</taxon>
        <taxon>Armatimonadota</taxon>
        <taxon>Chthonomonadia</taxon>
        <taxon>Chthonomonadales</taxon>
        <taxon>Chthonomonadaceae</taxon>
        <taxon>Chthonomonas</taxon>
    </lineage>
</organism>
<dbReference type="Pfam" id="PF00696">
    <property type="entry name" value="AA_kinase"/>
    <property type="match status" value="1"/>
</dbReference>
<dbReference type="GO" id="GO:0009088">
    <property type="term" value="P:threonine biosynthetic process"/>
    <property type="evidence" value="ECO:0007669"/>
    <property type="project" value="UniProtKB-UniPathway"/>
</dbReference>
<accession>S0EX31</accession>
<dbReference type="UniPathway" id="UPA00034">
    <property type="reaction ID" value="UER00015"/>
</dbReference>
<dbReference type="InterPro" id="IPR001341">
    <property type="entry name" value="Asp_kinase"/>
</dbReference>
<dbReference type="Gene3D" id="3.30.2130.10">
    <property type="entry name" value="VC0802-like"/>
    <property type="match status" value="1"/>
</dbReference>
<evidence type="ECO:0000259" key="17">
    <source>
        <dbReference type="Pfam" id="PF13840"/>
    </source>
</evidence>
<dbReference type="STRING" id="454171.CP488_00643"/>
<dbReference type="GO" id="GO:0009090">
    <property type="term" value="P:homoserine biosynthetic process"/>
    <property type="evidence" value="ECO:0007669"/>
    <property type="project" value="TreeGrafter"/>
</dbReference>
<comment type="pathway">
    <text evidence="2 15">Amino-acid biosynthesis; L-methionine biosynthesis via de novo pathway; L-homoserine from L-aspartate: step 1/3.</text>
</comment>
<dbReference type="GO" id="GO:0019877">
    <property type="term" value="P:diaminopimelate biosynthetic process"/>
    <property type="evidence" value="ECO:0007669"/>
    <property type="project" value="UniProtKB-KW"/>
</dbReference>
<keyword evidence="11" id="KW-0457">Lysine biosynthesis</keyword>